<proteinExistence type="predicted"/>
<dbReference type="PATRIC" id="fig|999434.4.peg.1637"/>
<dbReference type="RefSeq" id="WP_002692422.1">
    <property type="nucleotide sequence ID" value="NZ_CM001797.1"/>
</dbReference>
<organism evidence="1">
    <name type="scientific">Treponema denticola OTK</name>
    <dbReference type="NCBI Taxonomy" id="999434"/>
    <lineage>
        <taxon>Bacteria</taxon>
        <taxon>Pseudomonadati</taxon>
        <taxon>Spirochaetota</taxon>
        <taxon>Spirochaetia</taxon>
        <taxon>Spirochaetales</taxon>
        <taxon>Treponemataceae</taxon>
        <taxon>Treponema</taxon>
    </lineage>
</organism>
<dbReference type="EMBL" id="AGDY01000009">
    <property type="protein sequence ID" value="EMB20121.1"/>
    <property type="molecule type" value="Genomic_DNA"/>
</dbReference>
<dbReference type="AlphaFoldDB" id="A0A0F6MMK8"/>
<dbReference type="HOGENOM" id="CLU_3223397_0_0_12"/>
<gene>
    <name evidence="1" type="ORF">HMPREF9723_01581</name>
</gene>
<sequence>MKKKGLYRKLSMSELKNIFGGEMLDDQGRKIVRKNLDGVYSIKD</sequence>
<reference evidence="1" key="1">
    <citation type="submission" date="2012-01" db="EMBL/GenBank/DDBJ databases">
        <title>The Genome Sequence of Treponema denticola OTK.</title>
        <authorList>
            <consortium name="The Broad Institute Genome Sequencing Platform"/>
            <person name="Earl A."/>
            <person name="Ward D."/>
            <person name="Feldgarden M."/>
            <person name="Gevers D."/>
            <person name="Blanton J.M."/>
            <person name="Fenno C.J."/>
            <person name="Baranova O.V."/>
            <person name="Mathney J."/>
            <person name="Dewhirst F.E."/>
            <person name="Izard J."/>
            <person name="Young S.K."/>
            <person name="Zeng Q."/>
            <person name="Gargeya S."/>
            <person name="Fitzgerald M."/>
            <person name="Haas B."/>
            <person name="Abouelleil A."/>
            <person name="Alvarado L."/>
            <person name="Arachchi H.M."/>
            <person name="Berlin A."/>
            <person name="Chapman S.B."/>
            <person name="Gearin G."/>
            <person name="Goldberg J."/>
            <person name="Griggs A."/>
            <person name="Gujja S."/>
            <person name="Hansen M."/>
            <person name="Heiman D."/>
            <person name="Howarth C."/>
            <person name="Larimer J."/>
            <person name="Lui A."/>
            <person name="MacDonald P.J.P."/>
            <person name="McCowen C."/>
            <person name="Montmayeur A."/>
            <person name="Murphy C."/>
            <person name="Neiman D."/>
            <person name="Pearson M."/>
            <person name="Priest M."/>
            <person name="Roberts A."/>
            <person name="Saif S."/>
            <person name="Shea T."/>
            <person name="Sisk P."/>
            <person name="Stolte C."/>
            <person name="Sykes S."/>
            <person name="Wortman J."/>
            <person name="Nusbaum C."/>
            <person name="Birren B."/>
        </authorList>
    </citation>
    <scope>NUCLEOTIDE SEQUENCE [LARGE SCALE GENOMIC DNA]</scope>
    <source>
        <strain evidence="1">OTK</strain>
    </source>
</reference>
<dbReference type="Proteomes" id="UP000011701">
    <property type="component" value="Chromosome"/>
</dbReference>
<name>A0A0F6MMK8_TREDN</name>
<comment type="caution">
    <text evidence="1">The sequence shown here is derived from an EMBL/GenBank/DDBJ whole genome shotgun (WGS) entry which is preliminary data.</text>
</comment>
<evidence type="ECO:0000313" key="1">
    <source>
        <dbReference type="EMBL" id="EMB20121.1"/>
    </source>
</evidence>
<accession>A0A0F6MMK8</accession>
<protein>
    <submittedName>
        <fullName evidence="1">Uncharacterized protein</fullName>
    </submittedName>
</protein>